<dbReference type="GO" id="GO:0006406">
    <property type="term" value="P:mRNA export from nucleus"/>
    <property type="evidence" value="ECO:0007669"/>
    <property type="project" value="TreeGrafter"/>
</dbReference>
<dbReference type="STRING" id="181874.A0A409Y692"/>
<accession>A0A409Y692</accession>
<evidence type="ECO:0008006" key="7">
    <source>
        <dbReference type="Google" id="ProtNLM"/>
    </source>
</evidence>
<organism evidence="5 6">
    <name type="scientific">Panaeolus cyanescens</name>
    <dbReference type="NCBI Taxonomy" id="181874"/>
    <lineage>
        <taxon>Eukaryota</taxon>
        <taxon>Fungi</taxon>
        <taxon>Dikarya</taxon>
        <taxon>Basidiomycota</taxon>
        <taxon>Agaricomycotina</taxon>
        <taxon>Agaricomycetes</taxon>
        <taxon>Agaricomycetidae</taxon>
        <taxon>Agaricales</taxon>
        <taxon>Agaricineae</taxon>
        <taxon>Galeropsidaceae</taxon>
        <taxon>Panaeolus</taxon>
    </lineage>
</organism>
<name>A0A409Y692_9AGAR</name>
<gene>
    <name evidence="5" type="ORF">CVT24_004021</name>
</gene>
<evidence type="ECO:0000256" key="3">
    <source>
        <dbReference type="ARBA" id="ARBA00023242"/>
    </source>
</evidence>
<keyword evidence="4" id="KW-0175">Coiled coil</keyword>
<dbReference type="PANTHER" id="PTHR13375">
    <property type="entry name" value="FMS INTERACTING PROTEIN"/>
    <property type="match status" value="1"/>
</dbReference>
<dbReference type="GO" id="GO:0000445">
    <property type="term" value="C:THO complex part of transcription export complex"/>
    <property type="evidence" value="ECO:0007669"/>
    <property type="project" value="TreeGrafter"/>
</dbReference>
<proteinExistence type="inferred from homology"/>
<evidence type="ECO:0000256" key="2">
    <source>
        <dbReference type="ARBA" id="ARBA00008044"/>
    </source>
</evidence>
<comment type="similarity">
    <text evidence="2">Belongs to the THOC5 family.</text>
</comment>
<evidence type="ECO:0000313" key="5">
    <source>
        <dbReference type="EMBL" id="PPQ98530.1"/>
    </source>
</evidence>
<dbReference type="GO" id="GO:0003729">
    <property type="term" value="F:mRNA binding"/>
    <property type="evidence" value="ECO:0007669"/>
    <property type="project" value="TreeGrafter"/>
</dbReference>
<dbReference type="PANTHER" id="PTHR13375:SF3">
    <property type="entry name" value="THO COMPLEX SUBUNIT 5 HOMOLOG"/>
    <property type="match status" value="1"/>
</dbReference>
<evidence type="ECO:0000256" key="4">
    <source>
        <dbReference type="SAM" id="Coils"/>
    </source>
</evidence>
<dbReference type="OrthoDB" id="20582at2759"/>
<feature type="coiled-coil region" evidence="4">
    <location>
        <begin position="45"/>
        <end position="90"/>
    </location>
</feature>
<dbReference type="AlphaFoldDB" id="A0A409Y692"/>
<dbReference type="Proteomes" id="UP000284842">
    <property type="component" value="Unassembled WGS sequence"/>
</dbReference>
<dbReference type="InterPro" id="IPR019163">
    <property type="entry name" value="THO_Thoc5"/>
</dbReference>
<keyword evidence="3" id="KW-0539">Nucleus</keyword>
<sequence length="210" mass="24398">MSPQAVITPSPEEILEKLRDLVNPKYLQQDNAALQFRAMALMTRLKALQRAANTATRLRKEETAEARQEMDQSHLNLQNLLYEKRHLEREIEKCRQFASIYQDIPLYTVEEFQQLAPEEQRTEQVLADEHQLMLNRLAFELAERQRLDARKKELLQLRDDLTKESKTKQITMDSVKVQIDILVKTATDVQKKVDDLVQTIPGGKNEDAVS</sequence>
<comment type="subcellular location">
    <subcellularLocation>
        <location evidence="1">Nucleus</location>
    </subcellularLocation>
</comment>
<evidence type="ECO:0000313" key="6">
    <source>
        <dbReference type="Proteomes" id="UP000284842"/>
    </source>
</evidence>
<keyword evidence="6" id="KW-1185">Reference proteome</keyword>
<evidence type="ECO:0000256" key="1">
    <source>
        <dbReference type="ARBA" id="ARBA00004123"/>
    </source>
</evidence>
<dbReference type="EMBL" id="NHTK01001382">
    <property type="protein sequence ID" value="PPQ98530.1"/>
    <property type="molecule type" value="Genomic_DNA"/>
</dbReference>
<dbReference type="Pfam" id="PF09766">
    <property type="entry name" value="FmiP_Thoc5"/>
    <property type="match status" value="1"/>
</dbReference>
<reference evidence="5 6" key="1">
    <citation type="journal article" date="2018" name="Evol. Lett.">
        <title>Horizontal gene cluster transfer increased hallucinogenic mushroom diversity.</title>
        <authorList>
            <person name="Reynolds H.T."/>
            <person name="Vijayakumar V."/>
            <person name="Gluck-Thaler E."/>
            <person name="Korotkin H.B."/>
            <person name="Matheny P.B."/>
            <person name="Slot J.C."/>
        </authorList>
    </citation>
    <scope>NUCLEOTIDE SEQUENCE [LARGE SCALE GENOMIC DNA]</scope>
    <source>
        <strain evidence="5 6">2629</strain>
    </source>
</reference>
<comment type="caution">
    <text evidence="5">The sequence shown here is derived from an EMBL/GenBank/DDBJ whole genome shotgun (WGS) entry which is preliminary data.</text>
</comment>
<protein>
    <recommendedName>
        <fullName evidence="7">THO complex subunit 5</fullName>
    </recommendedName>
</protein>
<dbReference type="InParanoid" id="A0A409Y692"/>